<evidence type="ECO:0000256" key="2">
    <source>
        <dbReference type="ARBA" id="ARBA00022527"/>
    </source>
</evidence>
<evidence type="ECO:0000256" key="9">
    <source>
        <dbReference type="ARBA" id="ARBA00022840"/>
    </source>
</evidence>
<dbReference type="PROSITE" id="PS50011">
    <property type="entry name" value="PROTEIN_KINASE_DOM"/>
    <property type="match status" value="1"/>
</dbReference>
<dbReference type="Gramene" id="KFK42376">
    <property type="protein sequence ID" value="KFK42376"/>
    <property type="gene ID" value="AALP_AA2G248200"/>
</dbReference>
<comment type="catalytic activity">
    <reaction evidence="14">
        <text>L-seryl-[protein] + ATP = O-phospho-L-seryl-[protein] + ADP + H(+)</text>
        <dbReference type="Rhea" id="RHEA:17989"/>
        <dbReference type="Rhea" id="RHEA-COMP:9863"/>
        <dbReference type="Rhea" id="RHEA-COMP:11604"/>
        <dbReference type="ChEBI" id="CHEBI:15378"/>
        <dbReference type="ChEBI" id="CHEBI:29999"/>
        <dbReference type="ChEBI" id="CHEBI:30616"/>
        <dbReference type="ChEBI" id="CHEBI:83421"/>
        <dbReference type="ChEBI" id="CHEBI:456216"/>
    </reaction>
</comment>
<organism evidence="19 20">
    <name type="scientific">Arabis alpina</name>
    <name type="common">Alpine rock-cress</name>
    <dbReference type="NCBI Taxonomy" id="50452"/>
    <lineage>
        <taxon>Eukaryota</taxon>
        <taxon>Viridiplantae</taxon>
        <taxon>Streptophyta</taxon>
        <taxon>Embryophyta</taxon>
        <taxon>Tracheophyta</taxon>
        <taxon>Spermatophyta</taxon>
        <taxon>Magnoliopsida</taxon>
        <taxon>eudicotyledons</taxon>
        <taxon>Gunneridae</taxon>
        <taxon>Pentapetalae</taxon>
        <taxon>rosids</taxon>
        <taxon>malvids</taxon>
        <taxon>Brassicales</taxon>
        <taxon>Brassicaceae</taxon>
        <taxon>Arabideae</taxon>
        <taxon>Arabis</taxon>
    </lineage>
</organism>
<reference evidence="20" key="1">
    <citation type="journal article" date="2015" name="Nat. Plants">
        <title>Genome expansion of Arabis alpina linked with retrotransposition and reduced symmetric DNA methylation.</title>
        <authorList>
            <person name="Willing E.M."/>
            <person name="Rawat V."/>
            <person name="Mandakova T."/>
            <person name="Maumus F."/>
            <person name="James G.V."/>
            <person name="Nordstroem K.J."/>
            <person name="Becker C."/>
            <person name="Warthmann N."/>
            <person name="Chica C."/>
            <person name="Szarzynska B."/>
            <person name="Zytnicki M."/>
            <person name="Albani M.C."/>
            <person name="Kiefer C."/>
            <person name="Bergonzi S."/>
            <person name="Castaings L."/>
            <person name="Mateos J.L."/>
            <person name="Berns M.C."/>
            <person name="Bujdoso N."/>
            <person name="Piofczyk T."/>
            <person name="de Lorenzo L."/>
            <person name="Barrero-Sicilia C."/>
            <person name="Mateos I."/>
            <person name="Piednoel M."/>
            <person name="Hagmann J."/>
            <person name="Chen-Min-Tao R."/>
            <person name="Iglesias-Fernandez R."/>
            <person name="Schuster S.C."/>
            <person name="Alonso-Blanco C."/>
            <person name="Roudier F."/>
            <person name="Carbonero P."/>
            <person name="Paz-Ares J."/>
            <person name="Davis S.J."/>
            <person name="Pecinka A."/>
            <person name="Quesneville H."/>
            <person name="Colot V."/>
            <person name="Lysak M.A."/>
            <person name="Weigel D."/>
            <person name="Coupland G."/>
            <person name="Schneeberger K."/>
        </authorList>
    </citation>
    <scope>NUCLEOTIDE SEQUENCE [LARGE SCALE GENOMIC DNA]</scope>
    <source>
        <strain evidence="20">cv. Pajares</strain>
    </source>
</reference>
<feature type="chain" id="PRO_5001823306" description="Protein kinase domain-containing protein" evidence="17">
    <location>
        <begin position="26"/>
        <end position="1115"/>
    </location>
</feature>
<evidence type="ECO:0000256" key="8">
    <source>
        <dbReference type="ARBA" id="ARBA00022777"/>
    </source>
</evidence>
<name>A0A087HJS4_ARAAL</name>
<dbReference type="Gene3D" id="2.10.25.10">
    <property type="entry name" value="Laminin"/>
    <property type="match status" value="2"/>
</dbReference>
<comment type="subcellular location">
    <subcellularLocation>
        <location evidence="1">Membrane</location>
        <topology evidence="1">Single-pass type I membrane protein</topology>
    </subcellularLocation>
</comment>
<keyword evidence="4" id="KW-0808">Transferase</keyword>
<evidence type="ECO:0000256" key="11">
    <source>
        <dbReference type="ARBA" id="ARBA00023136"/>
    </source>
</evidence>
<dbReference type="PROSITE" id="PS00108">
    <property type="entry name" value="PROTEIN_KINASE_ST"/>
    <property type="match status" value="1"/>
</dbReference>
<evidence type="ECO:0000256" key="7">
    <source>
        <dbReference type="ARBA" id="ARBA00022741"/>
    </source>
</evidence>
<keyword evidence="13" id="KW-0325">Glycoprotein</keyword>
<dbReference type="Gene3D" id="3.30.200.20">
    <property type="entry name" value="Phosphorylase Kinase, domain 1"/>
    <property type="match status" value="2"/>
</dbReference>
<sequence>MSSSNNFSLLFLFSLLLFSILDSAALTSLSDCPSECGGIKIPYPFGIGKGCYLENWYELDCVKVNASKLVPFLTVIKKEVVNISVPRQQVYWRGPLHYGSIRIKNPVTSKGCSLNGKEELGSLLNLTGTPFYVSPRNTLLAVGCNNTASLTNIEPSMVGCKSSCGSEKYHTPIKDYLAVASCNNRNVYDAEYCDNASIMNETSCNGVRCCKANMPDMFQQIVGLYAKGYATVELGWFINTKNHSFIPSLGCLTWEKFRSISYKDYKKPYRVNCVCDYNSNLSSARCSCNRGYEGNPYLPGGCTDINECLNNICDGKCVNSEGSYECVHFSSTLMTSIKVICFMVVLVFIFLLWVCRAWFEFRLRQKKKFFKRNGGLLLQQQLTPTEGNVEKTRVFSSRELEKATENFSLNRILGQGGQGTVYKGMLVDGRIVAVKKSIVVDEDKLEEFINEVVILSQINHRNIVQLLGCCLETDVPVLVYEFIPNACIVSGDFCHLICFPHSTHGSTENYIRRLELNRIKKENMSSTNTCSVLILFFLSLLLLLVLDSVALTSLSSCSNKCGEIEVPYPFGIGAGCYLDNAYQIEVPFLSISSKEVVNISLPKQHRDGSRSDASLLIKSPITPNNEDELGSLSNITEPRNLQLFHAKQYALLDLEWSFRTTNLSFVTSLGCQNRLEYTRLPYQNISCTCEETNDSGTIYASCGCTKGYRGNPYLSGGCEDIDECKEYHQGDGYPQYCWIYACVNERGGYHCDFNYYSHAALGLLLQQQLTATQGSVEMTKILGQGGQGTVYKGMLLDGRIVAVKNSKAVDEDKLEEFINEVVILSQINHRNVVKLLGCCLETEVPLLVYEFISNGNLFEHLHGKSPDQTMVTSWEMRLRIAIEIAGALSYLHSSASAPIYHRDVKSTNIMLDEKYRAKVSEFGTSRSVTEDHSHLTTLVSGTVGYLDPEYFQTSQFTDKSDPISFLRSQENITLTAYFSLSMKKNRVEDIIDARIRDDCKVEQVMAVAKVARRCLNPKRKKRPSMRQVCMELEMIRSSPEDMQTHVHVSENEEEKQEGVAEVSIGVESRNNVAASSQYNPRASSSSCVISCLRFYVRFGFLCRSYKGLQLCLIQF</sequence>
<feature type="transmembrane region" description="Helical" evidence="16">
    <location>
        <begin position="337"/>
        <end position="359"/>
    </location>
</feature>
<feature type="signal peptide" evidence="17">
    <location>
        <begin position="1"/>
        <end position="25"/>
    </location>
</feature>
<dbReference type="eggNOG" id="ENOG502QQPF">
    <property type="taxonomic scope" value="Eukaryota"/>
</dbReference>
<dbReference type="OMA" id="NQYFRRH"/>
<feature type="domain" description="Protein kinase" evidence="18">
    <location>
        <begin position="776"/>
        <end position="1035"/>
    </location>
</feature>
<dbReference type="OrthoDB" id="4062651at2759"/>
<keyword evidence="10 16" id="KW-1133">Transmembrane helix</keyword>
<dbReference type="InterPro" id="IPR000719">
    <property type="entry name" value="Prot_kinase_dom"/>
</dbReference>
<dbReference type="GO" id="GO:0004674">
    <property type="term" value="F:protein serine/threonine kinase activity"/>
    <property type="evidence" value="ECO:0007669"/>
    <property type="project" value="UniProtKB-KW"/>
</dbReference>
<dbReference type="Pfam" id="PF08488">
    <property type="entry name" value="WAK"/>
    <property type="match status" value="1"/>
</dbReference>
<evidence type="ECO:0000256" key="6">
    <source>
        <dbReference type="ARBA" id="ARBA00022729"/>
    </source>
</evidence>
<proteinExistence type="predicted"/>
<evidence type="ECO:0000256" key="1">
    <source>
        <dbReference type="ARBA" id="ARBA00004479"/>
    </source>
</evidence>
<keyword evidence="20" id="KW-1185">Reference proteome</keyword>
<evidence type="ECO:0000256" key="12">
    <source>
        <dbReference type="ARBA" id="ARBA00023157"/>
    </source>
</evidence>
<keyword evidence="3" id="KW-0597">Phosphoprotein</keyword>
<dbReference type="Gene3D" id="1.10.510.10">
    <property type="entry name" value="Transferase(Phosphotransferase) domain 1"/>
    <property type="match status" value="1"/>
</dbReference>
<dbReference type="InterPro" id="IPR001245">
    <property type="entry name" value="Ser-Thr/Tyr_kinase_cat_dom"/>
</dbReference>
<evidence type="ECO:0000313" key="20">
    <source>
        <dbReference type="Proteomes" id="UP000029120"/>
    </source>
</evidence>
<protein>
    <recommendedName>
        <fullName evidence="18">Protein kinase domain-containing protein</fullName>
    </recommendedName>
</protein>
<dbReference type="GO" id="GO:0007166">
    <property type="term" value="P:cell surface receptor signaling pathway"/>
    <property type="evidence" value="ECO:0007669"/>
    <property type="project" value="InterPro"/>
</dbReference>
<dbReference type="GO" id="GO:0005509">
    <property type="term" value="F:calcium ion binding"/>
    <property type="evidence" value="ECO:0007669"/>
    <property type="project" value="InterPro"/>
</dbReference>
<dbReference type="AlphaFoldDB" id="A0A087HJS4"/>
<keyword evidence="12" id="KW-1015">Disulfide bond</keyword>
<evidence type="ECO:0000313" key="19">
    <source>
        <dbReference type="EMBL" id="KFK42376.1"/>
    </source>
</evidence>
<evidence type="ECO:0000256" key="14">
    <source>
        <dbReference type="ARBA" id="ARBA00047558"/>
    </source>
</evidence>
<feature type="transmembrane region" description="Helical" evidence="16">
    <location>
        <begin position="530"/>
        <end position="551"/>
    </location>
</feature>
<evidence type="ECO:0000256" key="13">
    <source>
        <dbReference type="ARBA" id="ARBA00023180"/>
    </source>
</evidence>
<evidence type="ECO:0000256" key="5">
    <source>
        <dbReference type="ARBA" id="ARBA00022692"/>
    </source>
</evidence>
<dbReference type="FunFam" id="3.30.200.20:FF:001332">
    <property type="entry name" value="Wall-associated receptor kinase-like 10"/>
    <property type="match status" value="1"/>
</dbReference>
<keyword evidence="7" id="KW-0547">Nucleotide-binding</keyword>
<dbReference type="PANTHER" id="PTHR27005">
    <property type="entry name" value="WALL-ASSOCIATED RECEPTOR KINASE-LIKE 21"/>
    <property type="match status" value="1"/>
</dbReference>
<dbReference type="EMBL" id="CM002870">
    <property type="protein sequence ID" value="KFK42376.1"/>
    <property type="molecule type" value="Genomic_DNA"/>
</dbReference>
<dbReference type="InterPro" id="IPR025287">
    <property type="entry name" value="WAK_GUB"/>
</dbReference>
<dbReference type="Pfam" id="PF13947">
    <property type="entry name" value="GUB_WAK_bind"/>
    <property type="match status" value="1"/>
</dbReference>
<dbReference type="FunFam" id="3.30.200.20:FF:000043">
    <property type="entry name" value="Wall-associated receptor kinase 2"/>
    <property type="match status" value="1"/>
</dbReference>
<dbReference type="SMART" id="SM00220">
    <property type="entry name" value="S_TKc"/>
    <property type="match status" value="1"/>
</dbReference>
<dbReference type="CDD" id="cd00054">
    <property type="entry name" value="EGF_CA"/>
    <property type="match status" value="1"/>
</dbReference>
<evidence type="ECO:0000256" key="17">
    <source>
        <dbReference type="SAM" id="SignalP"/>
    </source>
</evidence>
<dbReference type="Pfam" id="PF07714">
    <property type="entry name" value="PK_Tyr_Ser-Thr"/>
    <property type="match status" value="2"/>
</dbReference>
<dbReference type="InterPro" id="IPR018097">
    <property type="entry name" value="EGF_Ca-bd_CS"/>
</dbReference>
<evidence type="ECO:0000256" key="16">
    <source>
        <dbReference type="SAM" id="Phobius"/>
    </source>
</evidence>
<dbReference type="FunFam" id="1.10.510.10:FF:000084">
    <property type="entry name" value="Wall-associated receptor kinase 2"/>
    <property type="match status" value="1"/>
</dbReference>
<dbReference type="GO" id="GO:0005886">
    <property type="term" value="C:plasma membrane"/>
    <property type="evidence" value="ECO:0007669"/>
    <property type="project" value="TreeGrafter"/>
</dbReference>
<evidence type="ECO:0000256" key="10">
    <source>
        <dbReference type="ARBA" id="ARBA00022989"/>
    </source>
</evidence>
<keyword evidence="2" id="KW-0723">Serine/threonine-protein kinase</keyword>
<evidence type="ECO:0000256" key="4">
    <source>
        <dbReference type="ARBA" id="ARBA00022679"/>
    </source>
</evidence>
<dbReference type="PROSITE" id="PS01187">
    <property type="entry name" value="EGF_CA"/>
    <property type="match status" value="2"/>
</dbReference>
<dbReference type="InterPro" id="IPR045274">
    <property type="entry name" value="WAK-like"/>
</dbReference>
<keyword evidence="5 16" id="KW-0812">Transmembrane</keyword>
<evidence type="ECO:0000259" key="18">
    <source>
        <dbReference type="PROSITE" id="PS50011"/>
    </source>
</evidence>
<accession>A0A087HJS4</accession>
<dbReference type="PANTHER" id="PTHR27005:SF515">
    <property type="entry name" value="WALL-ASSOCIATED RECEPTOR KINASE-LIKE 10-RELATED"/>
    <property type="match status" value="1"/>
</dbReference>
<dbReference type="Proteomes" id="UP000029120">
    <property type="component" value="Chromosome 2"/>
</dbReference>
<evidence type="ECO:0000256" key="15">
    <source>
        <dbReference type="ARBA" id="ARBA00047951"/>
    </source>
</evidence>
<keyword evidence="8" id="KW-0418">Kinase</keyword>
<dbReference type="InterPro" id="IPR013695">
    <property type="entry name" value="WAK"/>
</dbReference>
<dbReference type="GO" id="GO:0030247">
    <property type="term" value="F:polysaccharide binding"/>
    <property type="evidence" value="ECO:0007669"/>
    <property type="project" value="InterPro"/>
</dbReference>
<keyword evidence="9" id="KW-0067">ATP-binding</keyword>
<dbReference type="InterPro" id="IPR011009">
    <property type="entry name" value="Kinase-like_dom_sf"/>
</dbReference>
<comment type="catalytic activity">
    <reaction evidence="15">
        <text>L-threonyl-[protein] + ATP = O-phospho-L-threonyl-[protein] + ADP + H(+)</text>
        <dbReference type="Rhea" id="RHEA:46608"/>
        <dbReference type="Rhea" id="RHEA-COMP:11060"/>
        <dbReference type="Rhea" id="RHEA-COMP:11605"/>
        <dbReference type="ChEBI" id="CHEBI:15378"/>
        <dbReference type="ChEBI" id="CHEBI:30013"/>
        <dbReference type="ChEBI" id="CHEBI:30616"/>
        <dbReference type="ChEBI" id="CHEBI:61977"/>
        <dbReference type="ChEBI" id="CHEBI:456216"/>
    </reaction>
</comment>
<dbReference type="GO" id="GO:0005524">
    <property type="term" value="F:ATP binding"/>
    <property type="evidence" value="ECO:0007669"/>
    <property type="project" value="UniProtKB-KW"/>
</dbReference>
<dbReference type="SUPFAM" id="SSF56112">
    <property type="entry name" value="Protein kinase-like (PK-like)"/>
    <property type="match status" value="2"/>
</dbReference>
<dbReference type="InterPro" id="IPR008271">
    <property type="entry name" value="Ser/Thr_kinase_AS"/>
</dbReference>
<keyword evidence="6 17" id="KW-0732">Signal</keyword>
<gene>
    <name evidence="19" type="ordered locus">AALP_Aa2g248200</name>
</gene>
<evidence type="ECO:0000256" key="3">
    <source>
        <dbReference type="ARBA" id="ARBA00022553"/>
    </source>
</evidence>
<keyword evidence="11 16" id="KW-0472">Membrane</keyword>